<reference evidence="2" key="1">
    <citation type="submission" date="2023-03" db="EMBL/GenBank/DDBJ databases">
        <title>Massive genome expansion in bonnet fungi (Mycena s.s.) driven by repeated elements and novel gene families across ecological guilds.</title>
        <authorList>
            <consortium name="Lawrence Berkeley National Laboratory"/>
            <person name="Harder C.B."/>
            <person name="Miyauchi S."/>
            <person name="Viragh M."/>
            <person name="Kuo A."/>
            <person name="Thoen E."/>
            <person name="Andreopoulos B."/>
            <person name="Lu D."/>
            <person name="Skrede I."/>
            <person name="Drula E."/>
            <person name="Henrissat B."/>
            <person name="Morin E."/>
            <person name="Kohler A."/>
            <person name="Barry K."/>
            <person name="LaButti K."/>
            <person name="Morin E."/>
            <person name="Salamov A."/>
            <person name="Lipzen A."/>
            <person name="Mereny Z."/>
            <person name="Hegedus B."/>
            <person name="Baldrian P."/>
            <person name="Stursova M."/>
            <person name="Weitz H."/>
            <person name="Taylor A."/>
            <person name="Grigoriev I.V."/>
            <person name="Nagy L.G."/>
            <person name="Martin F."/>
            <person name="Kauserud H."/>
        </authorList>
    </citation>
    <scope>NUCLEOTIDE SEQUENCE</scope>
    <source>
        <strain evidence="2">CBHHK182m</strain>
    </source>
</reference>
<evidence type="ECO:0000313" key="3">
    <source>
        <dbReference type="Proteomes" id="UP001215598"/>
    </source>
</evidence>
<comment type="caution">
    <text evidence="2">The sequence shown here is derived from an EMBL/GenBank/DDBJ whole genome shotgun (WGS) entry which is preliminary data.</text>
</comment>
<evidence type="ECO:0000313" key="2">
    <source>
        <dbReference type="EMBL" id="KAJ7781249.1"/>
    </source>
</evidence>
<dbReference type="GO" id="GO:0005758">
    <property type="term" value="C:mitochondrial intermembrane space"/>
    <property type="evidence" value="ECO:0007669"/>
    <property type="project" value="InterPro"/>
</dbReference>
<dbReference type="PANTHER" id="PTHR31905">
    <property type="entry name" value="COILED-COIL DOMAIN-CONTAINING PROTEIN 58"/>
    <property type="match status" value="1"/>
</dbReference>
<sequence>MPSGLPVVLGSLSLQSPSPTTQIVSVSRSTCLEISSFKELLKEYRKLDDSITMRLNRENAMVRDQERVSGRPGKNTVQDQACANLWGELVANWNRRKQIIDYCVAVVDQSKEEKQRTAQVEEDPSRRRKLEAAMYSDDVKRSQVHSELTVDEIVRTRSLQAFRTRCRYFIPPLTDSEARKMWDAASS</sequence>
<dbReference type="PANTHER" id="PTHR31905:SF2">
    <property type="entry name" value="PROTEIN MIX23"/>
    <property type="match status" value="1"/>
</dbReference>
<dbReference type="EMBL" id="JARKIB010000004">
    <property type="protein sequence ID" value="KAJ7781249.1"/>
    <property type="molecule type" value="Genomic_DNA"/>
</dbReference>
<dbReference type="Proteomes" id="UP001215598">
    <property type="component" value="Unassembled WGS sequence"/>
</dbReference>
<dbReference type="InterPro" id="IPR019171">
    <property type="entry name" value="MIX23"/>
</dbReference>
<keyword evidence="3" id="KW-1185">Reference proteome</keyword>
<accession>A0AAD7KBH2</accession>
<protein>
    <submittedName>
        <fullName evidence="2">Caffeine-induced death protein 2-domain-containing protein</fullName>
    </submittedName>
</protein>
<proteinExistence type="inferred from homology"/>
<organism evidence="2 3">
    <name type="scientific">Mycena metata</name>
    <dbReference type="NCBI Taxonomy" id="1033252"/>
    <lineage>
        <taxon>Eukaryota</taxon>
        <taxon>Fungi</taxon>
        <taxon>Dikarya</taxon>
        <taxon>Basidiomycota</taxon>
        <taxon>Agaricomycotina</taxon>
        <taxon>Agaricomycetes</taxon>
        <taxon>Agaricomycetidae</taxon>
        <taxon>Agaricales</taxon>
        <taxon>Marasmiineae</taxon>
        <taxon>Mycenaceae</taxon>
        <taxon>Mycena</taxon>
    </lineage>
</organism>
<dbReference type="Pfam" id="PF09774">
    <property type="entry name" value="MIX23"/>
    <property type="match status" value="1"/>
</dbReference>
<gene>
    <name evidence="2" type="ORF">B0H16DRAFT_1497628</name>
</gene>
<dbReference type="AlphaFoldDB" id="A0AAD7KBH2"/>
<evidence type="ECO:0000256" key="1">
    <source>
        <dbReference type="ARBA" id="ARBA00024204"/>
    </source>
</evidence>
<name>A0AAD7KBH2_9AGAR</name>
<comment type="similarity">
    <text evidence="1">Belongs to the MIX23 family.</text>
</comment>